<feature type="signal peptide" evidence="1">
    <location>
        <begin position="1"/>
        <end position="19"/>
    </location>
</feature>
<sequence length="49" mass="5746">MGLWGKVWQVLRARVLAWAHRLVRIRVWANSDRSTHCSVQHLPLLPYAP</sequence>
<keyword evidence="3" id="KW-1185">Reference proteome</keyword>
<reference evidence="2" key="1">
    <citation type="submission" date="2019-03" db="EMBL/GenBank/DDBJ databases">
        <title>WGS assembly of Setaria viridis.</title>
        <authorList>
            <person name="Huang P."/>
            <person name="Jenkins J."/>
            <person name="Grimwood J."/>
            <person name="Barry K."/>
            <person name="Healey A."/>
            <person name="Mamidi S."/>
            <person name="Sreedasyam A."/>
            <person name="Shu S."/>
            <person name="Feldman M."/>
            <person name="Wu J."/>
            <person name="Yu Y."/>
            <person name="Chen C."/>
            <person name="Johnson J."/>
            <person name="Rokhsar D."/>
            <person name="Baxter I."/>
            <person name="Schmutz J."/>
            <person name="Brutnell T."/>
            <person name="Kellogg E."/>
        </authorList>
    </citation>
    <scope>NUCLEOTIDE SEQUENCE [LARGE SCALE GENOMIC DNA]</scope>
</reference>
<evidence type="ECO:0000313" key="2">
    <source>
        <dbReference type="EMBL" id="TKW14055.1"/>
    </source>
</evidence>
<dbReference type="Gramene" id="TKW14055">
    <property type="protein sequence ID" value="TKW14055"/>
    <property type="gene ID" value="SEVIR_5G142350v2"/>
</dbReference>
<evidence type="ECO:0000256" key="1">
    <source>
        <dbReference type="SAM" id="SignalP"/>
    </source>
</evidence>
<dbReference type="EMBL" id="CM016556">
    <property type="protein sequence ID" value="TKW14055.1"/>
    <property type="molecule type" value="Genomic_DNA"/>
</dbReference>
<accession>A0A4U6UGK7</accession>
<dbReference type="Proteomes" id="UP000298652">
    <property type="component" value="Chromosome 5"/>
</dbReference>
<protein>
    <submittedName>
        <fullName evidence="2">Uncharacterized protein</fullName>
    </submittedName>
</protein>
<name>A0A4U6UGK7_SETVI</name>
<dbReference type="AlphaFoldDB" id="A0A4U6UGK7"/>
<feature type="chain" id="PRO_5020516295" evidence="1">
    <location>
        <begin position="20"/>
        <end position="49"/>
    </location>
</feature>
<evidence type="ECO:0000313" key="3">
    <source>
        <dbReference type="Proteomes" id="UP000298652"/>
    </source>
</evidence>
<organism evidence="2 3">
    <name type="scientific">Setaria viridis</name>
    <name type="common">Green bristlegrass</name>
    <name type="synonym">Setaria italica subsp. viridis</name>
    <dbReference type="NCBI Taxonomy" id="4556"/>
    <lineage>
        <taxon>Eukaryota</taxon>
        <taxon>Viridiplantae</taxon>
        <taxon>Streptophyta</taxon>
        <taxon>Embryophyta</taxon>
        <taxon>Tracheophyta</taxon>
        <taxon>Spermatophyta</taxon>
        <taxon>Magnoliopsida</taxon>
        <taxon>Liliopsida</taxon>
        <taxon>Poales</taxon>
        <taxon>Poaceae</taxon>
        <taxon>PACMAD clade</taxon>
        <taxon>Panicoideae</taxon>
        <taxon>Panicodae</taxon>
        <taxon>Paniceae</taxon>
        <taxon>Cenchrinae</taxon>
        <taxon>Setaria</taxon>
    </lineage>
</organism>
<gene>
    <name evidence="2" type="ORF">SEVIR_5G142350v2</name>
</gene>
<keyword evidence="1" id="KW-0732">Signal</keyword>
<proteinExistence type="predicted"/>